<reference evidence="2" key="1">
    <citation type="journal article" date="2017" name="Nature">
        <title>The genome of Chenopodium quinoa.</title>
        <authorList>
            <person name="Jarvis D.E."/>
            <person name="Ho Y.S."/>
            <person name="Lightfoot D.J."/>
            <person name="Schmoeckel S.M."/>
            <person name="Li B."/>
            <person name="Borm T.J.A."/>
            <person name="Ohyanagi H."/>
            <person name="Mineta K."/>
            <person name="Michell C.T."/>
            <person name="Saber N."/>
            <person name="Kharbatia N.M."/>
            <person name="Rupper R.R."/>
            <person name="Sharp A.R."/>
            <person name="Dally N."/>
            <person name="Boughton B.A."/>
            <person name="Woo Y.H."/>
            <person name="Gao G."/>
            <person name="Schijlen E.G.W.M."/>
            <person name="Guo X."/>
            <person name="Momin A.A."/>
            <person name="Negrao S."/>
            <person name="Al-Babili S."/>
            <person name="Gehring C."/>
            <person name="Roessner U."/>
            <person name="Jung C."/>
            <person name="Murphy K."/>
            <person name="Arold S.T."/>
            <person name="Gojobori T."/>
            <person name="van der Linden C.G."/>
            <person name="van Loo E.N."/>
            <person name="Jellen E.N."/>
            <person name="Maughan P.J."/>
            <person name="Tester M."/>
        </authorList>
    </citation>
    <scope>NUCLEOTIDE SEQUENCE [LARGE SCALE GENOMIC DNA]</scope>
    <source>
        <strain evidence="2">cv. PI 614886</strain>
    </source>
</reference>
<accession>A0A803MR99</accession>
<evidence type="ECO:0000313" key="2">
    <source>
        <dbReference type="EnsemblPlants" id="AUR62033800-RA:cds"/>
    </source>
</evidence>
<organism evidence="2 3">
    <name type="scientific">Chenopodium quinoa</name>
    <name type="common">Quinoa</name>
    <dbReference type="NCBI Taxonomy" id="63459"/>
    <lineage>
        <taxon>Eukaryota</taxon>
        <taxon>Viridiplantae</taxon>
        <taxon>Streptophyta</taxon>
        <taxon>Embryophyta</taxon>
        <taxon>Tracheophyta</taxon>
        <taxon>Spermatophyta</taxon>
        <taxon>Magnoliopsida</taxon>
        <taxon>eudicotyledons</taxon>
        <taxon>Gunneridae</taxon>
        <taxon>Pentapetalae</taxon>
        <taxon>Caryophyllales</taxon>
        <taxon>Chenopodiaceae</taxon>
        <taxon>Chenopodioideae</taxon>
        <taxon>Atripliceae</taxon>
        <taxon>Chenopodium</taxon>
    </lineage>
</organism>
<protein>
    <submittedName>
        <fullName evidence="2">Uncharacterized protein</fullName>
    </submittedName>
</protein>
<dbReference type="AlphaFoldDB" id="A0A803MR99"/>
<feature type="compositionally biased region" description="Polar residues" evidence="1">
    <location>
        <begin position="104"/>
        <end position="114"/>
    </location>
</feature>
<reference evidence="2" key="2">
    <citation type="submission" date="2021-03" db="UniProtKB">
        <authorList>
            <consortium name="EnsemblPlants"/>
        </authorList>
    </citation>
    <scope>IDENTIFICATION</scope>
</reference>
<evidence type="ECO:0000256" key="1">
    <source>
        <dbReference type="SAM" id="MobiDB-lite"/>
    </source>
</evidence>
<dbReference type="Gramene" id="AUR62033800-RA">
    <property type="protein sequence ID" value="AUR62033800-RA:cds"/>
    <property type="gene ID" value="AUR62033800"/>
</dbReference>
<dbReference type="Proteomes" id="UP000596660">
    <property type="component" value="Unplaced"/>
</dbReference>
<sequence>MLGEGWRGGVDGADKTSGDWCKPVRDNWINDEISVYVSYNHPLNAYLCAELKHIIDRYLKGDMEVLPSIFEGILARKLCSKHDDTDDELMEEFRSKTQQDEGHQFQSNEDLTQSDSDKDLTESDEELSG</sequence>
<feature type="region of interest" description="Disordered" evidence="1">
    <location>
        <begin position="92"/>
        <end position="129"/>
    </location>
</feature>
<proteinExistence type="predicted"/>
<keyword evidence="3" id="KW-1185">Reference proteome</keyword>
<feature type="compositionally biased region" description="Basic and acidic residues" evidence="1">
    <location>
        <begin position="92"/>
        <end position="103"/>
    </location>
</feature>
<evidence type="ECO:0000313" key="3">
    <source>
        <dbReference type="Proteomes" id="UP000596660"/>
    </source>
</evidence>
<dbReference type="EnsemblPlants" id="AUR62033800-RA">
    <property type="protein sequence ID" value="AUR62033800-RA:cds"/>
    <property type="gene ID" value="AUR62033800"/>
</dbReference>
<name>A0A803MR99_CHEQI</name>